<dbReference type="EMBL" id="CAJVPK010002285">
    <property type="protein sequence ID" value="CAG8609890.1"/>
    <property type="molecule type" value="Genomic_DNA"/>
</dbReference>
<accession>A0A9N9GH25</accession>
<feature type="transmembrane region" description="Helical" evidence="1">
    <location>
        <begin position="90"/>
        <end position="108"/>
    </location>
</feature>
<gene>
    <name evidence="2" type="ORF">DEBURN_LOCUS9927</name>
</gene>
<name>A0A9N9GH25_9GLOM</name>
<feature type="non-terminal residue" evidence="2">
    <location>
        <position position="131"/>
    </location>
</feature>
<dbReference type="OrthoDB" id="2470477at2759"/>
<keyword evidence="1" id="KW-0812">Transmembrane</keyword>
<reference evidence="2" key="1">
    <citation type="submission" date="2021-06" db="EMBL/GenBank/DDBJ databases">
        <authorList>
            <person name="Kallberg Y."/>
            <person name="Tangrot J."/>
            <person name="Rosling A."/>
        </authorList>
    </citation>
    <scope>NUCLEOTIDE SEQUENCE</scope>
    <source>
        <strain evidence="2">AZ414A</strain>
    </source>
</reference>
<proteinExistence type="predicted"/>
<evidence type="ECO:0000313" key="2">
    <source>
        <dbReference type="EMBL" id="CAG8609890.1"/>
    </source>
</evidence>
<dbReference type="Proteomes" id="UP000789706">
    <property type="component" value="Unassembled WGS sequence"/>
</dbReference>
<dbReference type="AlphaFoldDB" id="A0A9N9GH25"/>
<evidence type="ECO:0000313" key="3">
    <source>
        <dbReference type="Proteomes" id="UP000789706"/>
    </source>
</evidence>
<organism evidence="2 3">
    <name type="scientific">Diversispora eburnea</name>
    <dbReference type="NCBI Taxonomy" id="1213867"/>
    <lineage>
        <taxon>Eukaryota</taxon>
        <taxon>Fungi</taxon>
        <taxon>Fungi incertae sedis</taxon>
        <taxon>Mucoromycota</taxon>
        <taxon>Glomeromycotina</taxon>
        <taxon>Glomeromycetes</taxon>
        <taxon>Diversisporales</taxon>
        <taxon>Diversisporaceae</taxon>
        <taxon>Diversispora</taxon>
    </lineage>
</organism>
<comment type="caution">
    <text evidence="2">The sequence shown here is derived from an EMBL/GenBank/DDBJ whole genome shotgun (WGS) entry which is preliminary data.</text>
</comment>
<keyword evidence="3" id="KW-1185">Reference proteome</keyword>
<keyword evidence="1" id="KW-1133">Transmembrane helix</keyword>
<protein>
    <submittedName>
        <fullName evidence="2">9540_t:CDS:1</fullName>
    </submittedName>
</protein>
<sequence>RLSIWFRNPEFFKKDAKLRKGESVKVSRVIVSKNDSRDPNYLKISMACGQIEKWCTNNLPDLDNYQSSTSKLPSNTKTSFTDLASQKNNMLLFVGFILLAFTTYLLYFCNWEYLHDNVLDILNRFNILNTE</sequence>
<evidence type="ECO:0000256" key="1">
    <source>
        <dbReference type="SAM" id="Phobius"/>
    </source>
</evidence>
<keyword evidence="1" id="KW-0472">Membrane</keyword>